<evidence type="ECO:0000313" key="3">
    <source>
        <dbReference type="Proteomes" id="UP000676079"/>
    </source>
</evidence>
<dbReference type="PANTHER" id="PTHR36222">
    <property type="entry name" value="SERINE PROTEASE INHIBITOR RV3364C"/>
    <property type="match status" value="1"/>
</dbReference>
<reference evidence="2 3" key="1">
    <citation type="submission" date="2021-05" db="EMBL/GenBank/DDBJ databases">
        <title>Direct Submission.</title>
        <authorList>
            <person name="Li K."/>
            <person name="Gao J."/>
        </authorList>
    </citation>
    <scope>NUCLEOTIDE SEQUENCE [LARGE SCALE GENOMIC DNA]</scope>
    <source>
        <strain evidence="2 3">Mg02</strain>
    </source>
</reference>
<accession>A0ABX8BJT8</accession>
<dbReference type="InterPro" id="IPR004942">
    <property type="entry name" value="Roadblock/LAMTOR2_dom"/>
</dbReference>
<evidence type="ECO:0000259" key="1">
    <source>
        <dbReference type="SMART" id="SM00960"/>
    </source>
</evidence>
<dbReference type="PANTHER" id="PTHR36222:SF1">
    <property type="entry name" value="SERINE PROTEASE INHIBITOR RV3364C"/>
    <property type="match status" value="1"/>
</dbReference>
<gene>
    <name evidence="2" type="ORF">KGD84_29930</name>
</gene>
<dbReference type="SMART" id="SM00960">
    <property type="entry name" value="Robl_LC7"/>
    <property type="match status" value="1"/>
</dbReference>
<organism evidence="2 3">
    <name type="scientific">Nocardiopsis changdeensis</name>
    <dbReference type="NCBI Taxonomy" id="2831969"/>
    <lineage>
        <taxon>Bacteria</taxon>
        <taxon>Bacillati</taxon>
        <taxon>Actinomycetota</taxon>
        <taxon>Actinomycetes</taxon>
        <taxon>Streptosporangiales</taxon>
        <taxon>Nocardiopsidaceae</taxon>
        <taxon>Nocardiopsis</taxon>
    </lineage>
</organism>
<dbReference type="SUPFAM" id="SSF103196">
    <property type="entry name" value="Roadblock/LC7 domain"/>
    <property type="match status" value="1"/>
</dbReference>
<proteinExistence type="predicted"/>
<keyword evidence="3" id="KW-1185">Reference proteome</keyword>
<dbReference type="InterPro" id="IPR053141">
    <property type="entry name" value="Mycobact_SerProt_Inhib_Rv3364c"/>
</dbReference>
<sequence length="158" mass="16235">MATTTPTPPRLMNTIAPDPEHHGRLQDLLDELVRDTAASYGVVFGTHGLHLLRSGDLGQVGAESVTAIMTNVLLLSRGAGKLTTRGEAETVVVRYASGALALAPLGDSFGLGLLTGDAEKLALIAYAIARFTTRAAHLLPPDALSSAGGLMPAPGGAR</sequence>
<dbReference type="RefSeq" id="WP_220563701.1">
    <property type="nucleotide sequence ID" value="NZ_CP074133.1"/>
</dbReference>
<name>A0ABX8BJT8_9ACTN</name>
<dbReference type="EMBL" id="CP074133">
    <property type="protein sequence ID" value="QUX22485.1"/>
    <property type="molecule type" value="Genomic_DNA"/>
</dbReference>
<dbReference type="Gene3D" id="3.30.450.30">
    <property type="entry name" value="Dynein light chain 2a, cytoplasmic"/>
    <property type="match status" value="1"/>
</dbReference>
<feature type="domain" description="Roadblock/LAMTOR2" evidence="1">
    <location>
        <begin position="25"/>
        <end position="115"/>
    </location>
</feature>
<evidence type="ECO:0000313" key="2">
    <source>
        <dbReference type="EMBL" id="QUX22485.1"/>
    </source>
</evidence>
<dbReference type="Proteomes" id="UP000676079">
    <property type="component" value="Chromosome"/>
</dbReference>
<protein>
    <submittedName>
        <fullName evidence="2">Roadblock/LC7 domain-containing protein</fullName>
    </submittedName>
</protein>
<dbReference type="Pfam" id="PF03259">
    <property type="entry name" value="Robl_LC7"/>
    <property type="match status" value="1"/>
</dbReference>